<proteinExistence type="inferred from homology"/>
<comment type="similarity">
    <text evidence="1">Belongs to the protein kinase superfamily. TKL Ser/Thr protein kinase family.</text>
</comment>
<protein>
    <submittedName>
        <fullName evidence="3">Kinase-like domain-containing protein</fullName>
    </submittedName>
</protein>
<feature type="domain" description="Protein kinase" evidence="2">
    <location>
        <begin position="30"/>
        <end position="301"/>
    </location>
</feature>
<dbReference type="PROSITE" id="PS50011">
    <property type="entry name" value="PROTEIN_KINASE_DOM"/>
    <property type="match status" value="1"/>
</dbReference>
<gene>
    <name evidence="3" type="ORF">BC938DRAFT_474739</name>
</gene>
<dbReference type="PANTHER" id="PTHR44329">
    <property type="entry name" value="SERINE/THREONINE-PROTEIN KINASE TNNI3K-RELATED"/>
    <property type="match status" value="1"/>
</dbReference>
<evidence type="ECO:0000256" key="1">
    <source>
        <dbReference type="ARBA" id="ARBA00005843"/>
    </source>
</evidence>
<keyword evidence="3" id="KW-0418">Kinase</keyword>
<dbReference type="InterPro" id="IPR011009">
    <property type="entry name" value="Kinase-like_dom_sf"/>
</dbReference>
<dbReference type="GO" id="GO:0004674">
    <property type="term" value="F:protein serine/threonine kinase activity"/>
    <property type="evidence" value="ECO:0007669"/>
    <property type="project" value="TreeGrafter"/>
</dbReference>
<dbReference type="InterPro" id="IPR002110">
    <property type="entry name" value="Ankyrin_rpt"/>
</dbReference>
<dbReference type="Pfam" id="PF12796">
    <property type="entry name" value="Ank_2"/>
    <property type="match status" value="1"/>
</dbReference>
<dbReference type="Gene3D" id="1.10.510.10">
    <property type="entry name" value="Transferase(Phosphotransferase) domain 1"/>
    <property type="match status" value="1"/>
</dbReference>
<dbReference type="Pfam" id="PF07714">
    <property type="entry name" value="PK_Tyr_Ser-Thr"/>
    <property type="match status" value="1"/>
</dbReference>
<keyword evidence="3" id="KW-0808">Transferase</keyword>
<dbReference type="SMART" id="SM00248">
    <property type="entry name" value="ANK"/>
    <property type="match status" value="5"/>
</dbReference>
<reference evidence="3 4" key="1">
    <citation type="journal article" date="2018" name="New Phytol.">
        <title>Phylogenomics of Endogonaceae and evolution of mycorrhizas within Mucoromycota.</title>
        <authorList>
            <person name="Chang Y."/>
            <person name="Desiro A."/>
            <person name="Na H."/>
            <person name="Sandor L."/>
            <person name="Lipzen A."/>
            <person name="Clum A."/>
            <person name="Barry K."/>
            <person name="Grigoriev I.V."/>
            <person name="Martin F.M."/>
            <person name="Stajich J.E."/>
            <person name="Smith M.E."/>
            <person name="Bonito G."/>
            <person name="Spatafora J.W."/>
        </authorList>
    </citation>
    <scope>NUCLEOTIDE SEQUENCE [LARGE SCALE GENOMIC DNA]</scope>
    <source>
        <strain evidence="3 4">AD002</strain>
    </source>
</reference>
<comment type="caution">
    <text evidence="3">The sequence shown here is derived from an EMBL/GenBank/DDBJ whole genome shotgun (WGS) entry which is preliminary data.</text>
</comment>
<dbReference type="SUPFAM" id="SSF48403">
    <property type="entry name" value="Ankyrin repeat"/>
    <property type="match status" value="1"/>
</dbReference>
<dbReference type="SUPFAM" id="SSF56112">
    <property type="entry name" value="Protein kinase-like (PK-like)"/>
    <property type="match status" value="1"/>
</dbReference>
<keyword evidence="4" id="KW-1185">Reference proteome</keyword>
<dbReference type="InterPro" id="IPR051681">
    <property type="entry name" value="Ser/Thr_Kinases-Pseudokinases"/>
</dbReference>
<dbReference type="Proteomes" id="UP000274822">
    <property type="component" value="Unassembled WGS sequence"/>
</dbReference>
<organism evidence="3 4">
    <name type="scientific">Jimgerdemannia flammicorona</name>
    <dbReference type="NCBI Taxonomy" id="994334"/>
    <lineage>
        <taxon>Eukaryota</taxon>
        <taxon>Fungi</taxon>
        <taxon>Fungi incertae sedis</taxon>
        <taxon>Mucoromycota</taxon>
        <taxon>Mucoromycotina</taxon>
        <taxon>Endogonomycetes</taxon>
        <taxon>Endogonales</taxon>
        <taxon>Endogonaceae</taxon>
        <taxon>Jimgerdemannia</taxon>
    </lineage>
</organism>
<dbReference type="AlphaFoldDB" id="A0A433Q1R4"/>
<dbReference type="InterPro" id="IPR001245">
    <property type="entry name" value="Ser-Thr/Tyr_kinase_cat_dom"/>
</dbReference>
<evidence type="ECO:0000259" key="2">
    <source>
        <dbReference type="PROSITE" id="PS50011"/>
    </source>
</evidence>
<evidence type="ECO:0000313" key="3">
    <source>
        <dbReference type="EMBL" id="RUS23706.1"/>
    </source>
</evidence>
<dbReference type="GO" id="GO:0005524">
    <property type="term" value="F:ATP binding"/>
    <property type="evidence" value="ECO:0007669"/>
    <property type="project" value="InterPro"/>
</dbReference>
<dbReference type="InterPro" id="IPR000719">
    <property type="entry name" value="Prot_kinase_dom"/>
</dbReference>
<dbReference type="EMBL" id="RBNJ01018837">
    <property type="protein sequence ID" value="RUS23706.1"/>
    <property type="molecule type" value="Genomic_DNA"/>
</dbReference>
<dbReference type="Gene3D" id="1.25.40.20">
    <property type="entry name" value="Ankyrin repeat-containing domain"/>
    <property type="match status" value="1"/>
</dbReference>
<sequence>MEPPPDQPLEDRSPICEALKECVGWCAVCNQPTSNLPFGDLAAITKHVPRIPRTELILNENDPPVWTSEACEIRKTFWNDKEVVLKKYFNKDRLAEDTQIYTWHQDIYVLKLYGIVIEDNDGADVAGTLVFQYAEKGNLRDFIGTEEVRSMAFQDIARIGYEIANGLDFLHTFLNRTHGALTSENILIDCHGKVNMIGFGRGQPSETSAPSQTANDRDVESIRTAKQQDIYDLGVVLLELGVRESFRESIDKVKVTQALEHLKKATKTPPRYTDLIARCFSTDLRHQSSIWDIIDTLNTLYHADNLDALKSDNVFDAVRAGNVAALEWFLSQGGDPNSEEFDESGSGKPLICLICEQPRPAALLSALFQSQKGKNCNVNARHTFHVGRRFYINCPIFQVIRGEEPYRSLEVLSKNGANLDTTDKRGRSIVHAICERFKSDTASVVQMLDLLIQHRYNFDQPNDNGLREPALHEIAHYYPAPLEPMRFLVSKGAADIHTQSWHGTVLHTIAHYCERSLDVAKWLVDDQKLDVNAPNQEKMKPLQLAVMRRGQMEIVKFLISKGASVFDRFQSFAKLGGRTDVLSLAAKKGTCILPTFSFGREKQPSTYGLH</sequence>
<dbReference type="InterPro" id="IPR036770">
    <property type="entry name" value="Ankyrin_rpt-contain_sf"/>
</dbReference>
<evidence type="ECO:0000313" key="4">
    <source>
        <dbReference type="Proteomes" id="UP000274822"/>
    </source>
</evidence>
<accession>A0A433Q1R4</accession>
<name>A0A433Q1R4_9FUNG</name>